<name>A0ABR3TNJ3_9PEZI</name>
<dbReference type="InterPro" id="IPR000571">
    <property type="entry name" value="Znf_CCCH"/>
</dbReference>
<feature type="compositionally biased region" description="Acidic residues" evidence="2">
    <location>
        <begin position="335"/>
        <end position="351"/>
    </location>
</feature>
<feature type="compositionally biased region" description="Low complexity" evidence="2">
    <location>
        <begin position="674"/>
        <end position="687"/>
    </location>
</feature>
<feature type="region of interest" description="Disordered" evidence="2">
    <location>
        <begin position="1138"/>
        <end position="1211"/>
    </location>
</feature>
<feature type="region of interest" description="Disordered" evidence="2">
    <location>
        <begin position="296"/>
        <end position="365"/>
    </location>
</feature>
<dbReference type="Proteomes" id="UP001521184">
    <property type="component" value="Unassembled WGS sequence"/>
</dbReference>
<evidence type="ECO:0000313" key="5">
    <source>
        <dbReference type="Proteomes" id="UP001521184"/>
    </source>
</evidence>
<feature type="compositionally biased region" description="Basic and acidic residues" evidence="2">
    <location>
        <begin position="709"/>
        <end position="732"/>
    </location>
</feature>
<evidence type="ECO:0000256" key="1">
    <source>
        <dbReference type="PROSITE-ProRule" id="PRU00723"/>
    </source>
</evidence>
<feature type="compositionally biased region" description="Polar residues" evidence="2">
    <location>
        <begin position="589"/>
        <end position="599"/>
    </location>
</feature>
<keyword evidence="1" id="KW-0863">Zinc-finger</keyword>
<feature type="compositionally biased region" description="Acidic residues" evidence="2">
    <location>
        <begin position="791"/>
        <end position="800"/>
    </location>
</feature>
<protein>
    <recommendedName>
        <fullName evidence="3">C3H1-type domain-containing protein</fullName>
    </recommendedName>
</protein>
<feature type="compositionally biased region" description="Basic and acidic residues" evidence="2">
    <location>
        <begin position="1084"/>
        <end position="1100"/>
    </location>
</feature>
<feature type="zinc finger region" description="C3H1-type" evidence="1">
    <location>
        <begin position="1123"/>
        <end position="1144"/>
    </location>
</feature>
<feature type="compositionally biased region" description="Basic and acidic residues" evidence="2">
    <location>
        <begin position="840"/>
        <end position="849"/>
    </location>
</feature>
<feature type="compositionally biased region" description="Pro residues" evidence="2">
    <location>
        <begin position="903"/>
        <end position="914"/>
    </location>
</feature>
<feature type="compositionally biased region" description="Polar residues" evidence="2">
    <location>
        <begin position="655"/>
        <end position="669"/>
    </location>
</feature>
<feature type="compositionally biased region" description="Basic and acidic residues" evidence="2">
    <location>
        <begin position="551"/>
        <end position="571"/>
    </location>
</feature>
<accession>A0ABR3TNJ3</accession>
<organism evidence="4 5">
    <name type="scientific">Diplodia intermedia</name>
    <dbReference type="NCBI Taxonomy" id="856260"/>
    <lineage>
        <taxon>Eukaryota</taxon>
        <taxon>Fungi</taxon>
        <taxon>Dikarya</taxon>
        <taxon>Ascomycota</taxon>
        <taxon>Pezizomycotina</taxon>
        <taxon>Dothideomycetes</taxon>
        <taxon>Dothideomycetes incertae sedis</taxon>
        <taxon>Botryosphaeriales</taxon>
        <taxon>Botryosphaeriaceae</taxon>
        <taxon>Diplodia</taxon>
    </lineage>
</organism>
<proteinExistence type="predicted"/>
<feature type="compositionally biased region" description="Low complexity" evidence="2">
    <location>
        <begin position="183"/>
        <end position="210"/>
    </location>
</feature>
<feature type="compositionally biased region" description="Low complexity" evidence="2">
    <location>
        <begin position="1060"/>
        <end position="1076"/>
    </location>
</feature>
<feature type="compositionally biased region" description="Low complexity" evidence="2">
    <location>
        <begin position="600"/>
        <end position="613"/>
    </location>
</feature>
<feature type="compositionally biased region" description="Polar residues" evidence="2">
    <location>
        <begin position="82"/>
        <end position="94"/>
    </location>
</feature>
<dbReference type="PROSITE" id="PS50103">
    <property type="entry name" value="ZF_C3H1"/>
    <property type="match status" value="1"/>
</dbReference>
<dbReference type="EMBL" id="JAKEKT020000043">
    <property type="protein sequence ID" value="KAL1641048.1"/>
    <property type="molecule type" value="Genomic_DNA"/>
</dbReference>
<feature type="compositionally biased region" description="Low complexity" evidence="2">
    <location>
        <begin position="51"/>
        <end position="68"/>
    </location>
</feature>
<keyword evidence="1" id="KW-0479">Metal-binding</keyword>
<evidence type="ECO:0000259" key="3">
    <source>
        <dbReference type="PROSITE" id="PS50103"/>
    </source>
</evidence>
<feature type="region of interest" description="Disordered" evidence="2">
    <location>
        <begin position="51"/>
        <end position="106"/>
    </location>
</feature>
<feature type="region of interest" description="Disordered" evidence="2">
    <location>
        <begin position="534"/>
        <end position="732"/>
    </location>
</feature>
<sequence length="1211" mass="131359">MASNHVHLDDHHAGQQSNMFARPELGAYDNMFNAHADQPFDAGAWNYEQQGAAPPQWQQQPHQQSMPATFDSSGAFYGGRDFSNSPAPYGNQTFADHGAVPPQFQQNNLDPALMSTAAAAEHPNFNSSNMRMYAASAAQANTIAPQALQSARQASYGPGTPPVADFQVPPPSCPDRKPVLIHSQQTQQRQSSAAQQPTLASTPPASASAPVYIPAPPAKYPDAPAGKPSGKFYIIDANELATSTNSMLLHEFLYIGNDPIEMPIMKSSLPQYQARKSRNELRKLAANDERLRAKIAKASKKAKTPAAKIARSRPVSFGSPSSLRDEVSDSSSETETSEDDSDYESSDDETPEPSPLPATRPNEALPAMRYDTIKATWRPRNLPVTADEIRAAMKDYWDILQAVRNRWKEDQSALKQAQEKNSRDIELLKGRVKDQRSLMEMAMKCALEHGHPDVIRVLGGNAPLLFLAYQFLADRIRENEYNDPFSKTIIELLARSENITMENIERTKLNTALKRYLNRGDERTKPRAERILERAQANSKKSGPASTNGASEKKPEIKKEADPSKEIKAEVGTRPLPLAVAGVKRPRPSDNSAQQPAKKTTSAVGASTVTVGSKTAASGLKKPGATTITSSANGAASAAAKPKMMAKPNMFAGLQSASKRSSVTAQKPATGTVAAPKKPAAPASSAPRFSFAETMANLTKPKEQQPASKPEESRPPETEEERAKRLRKEERRKLRVKWADNGIGNKDQLESVRLFTHDPDEELGHDAAMVRDVADVGGEGRMFKQHKDMMDLDDDDDRPSEEDFRAWRAPSLVDFSAVPESERERNYEPYGGGVLSVDSPEKAVQEQHEANTLLVFYTSPGDIPPCPREPPEDEQQPHPDAKEPFVGMTPGESPYTERAARHAPPPPPAPPADIPMPDLSSIMSILSRTQQQQAPTPPQPVHPPQLPQSAPPASDLEKTFSMFIPPPQAPQVSQPPPQAPASAAPSADIQAILASLGNLTGQAQQAQPPQPPQPPQQPPPAQFPNMAMNAGGGPGFDLAAILQSVGNGGAPPAVPAFGMPLPNQQGQPQNPHQPLPSQSELFQQEERTKRQRGPEDHGGDRGWGANRRNKKWKNKNNPDYQPPQFVVPCKFWKEGKCMKGDKCPVHSSSHASTKPPTATASPPPTAPTAPKSMTSVPQGGGGSKKKKKRKGKRYMDRDANGGDLGAGIMDD</sequence>
<feature type="compositionally biased region" description="Low complexity" evidence="2">
    <location>
        <begin position="1146"/>
        <end position="1160"/>
    </location>
</feature>
<gene>
    <name evidence="4" type="ORF">SLS58_006320</name>
</gene>
<feature type="region of interest" description="Disordered" evidence="2">
    <location>
        <begin position="149"/>
        <end position="213"/>
    </location>
</feature>
<feature type="compositionally biased region" description="Basic residues" evidence="2">
    <location>
        <begin position="1183"/>
        <end position="1192"/>
    </location>
</feature>
<feature type="region of interest" description="Disordered" evidence="2">
    <location>
        <begin position="784"/>
        <end position="805"/>
    </location>
</feature>
<feature type="compositionally biased region" description="Low complexity" evidence="2">
    <location>
        <begin position="624"/>
        <end position="650"/>
    </location>
</feature>
<feature type="domain" description="C3H1-type" evidence="3">
    <location>
        <begin position="1123"/>
        <end position="1144"/>
    </location>
</feature>
<evidence type="ECO:0000313" key="4">
    <source>
        <dbReference type="EMBL" id="KAL1641048.1"/>
    </source>
</evidence>
<evidence type="ECO:0000256" key="2">
    <source>
        <dbReference type="SAM" id="MobiDB-lite"/>
    </source>
</evidence>
<feature type="compositionally biased region" description="Pro residues" evidence="2">
    <location>
        <begin position="964"/>
        <end position="979"/>
    </location>
</feature>
<feature type="region of interest" description="Disordered" evidence="2">
    <location>
        <begin position="840"/>
        <end position="1124"/>
    </location>
</feature>
<comment type="caution">
    <text evidence="4">The sequence shown here is derived from an EMBL/GenBank/DDBJ whole genome shotgun (WGS) entry which is preliminary data.</text>
</comment>
<keyword evidence="5" id="KW-1185">Reference proteome</keyword>
<feature type="compositionally biased region" description="Pro residues" evidence="2">
    <location>
        <begin position="1008"/>
        <end position="1022"/>
    </location>
</feature>
<reference evidence="4 5" key="1">
    <citation type="journal article" date="2023" name="Plant Dis.">
        <title>First Report of Diplodia intermedia Causing Canker and Dieback Diseases on Apple Trees in Canada.</title>
        <authorList>
            <person name="Ellouze W."/>
            <person name="Ilyukhin E."/>
            <person name="Sulman M."/>
            <person name="Ali S."/>
        </authorList>
    </citation>
    <scope>NUCLEOTIDE SEQUENCE [LARGE SCALE GENOMIC DNA]</scope>
    <source>
        <strain evidence="4 5">M45-28</strain>
    </source>
</reference>
<keyword evidence="1" id="KW-0862">Zinc</keyword>
<feature type="compositionally biased region" description="Pro residues" evidence="2">
    <location>
        <begin position="935"/>
        <end position="950"/>
    </location>
</feature>
<feature type="compositionally biased region" description="Polar residues" evidence="2">
    <location>
        <begin position="536"/>
        <end position="550"/>
    </location>
</feature>